<dbReference type="Gene3D" id="1.25.40.390">
    <property type="match status" value="1"/>
</dbReference>
<dbReference type="Proteomes" id="UP000264071">
    <property type="component" value="Unassembled WGS sequence"/>
</dbReference>
<dbReference type="SUPFAM" id="SSF48452">
    <property type="entry name" value="TPR-like"/>
    <property type="match status" value="1"/>
</dbReference>
<organism evidence="1 2">
    <name type="scientific">Gemmatimonas aurantiaca</name>
    <dbReference type="NCBI Taxonomy" id="173480"/>
    <lineage>
        <taxon>Bacteria</taxon>
        <taxon>Pseudomonadati</taxon>
        <taxon>Gemmatimonadota</taxon>
        <taxon>Gemmatimonadia</taxon>
        <taxon>Gemmatimonadales</taxon>
        <taxon>Gemmatimonadaceae</taxon>
        <taxon>Gemmatimonas</taxon>
    </lineage>
</organism>
<name>A0A3D4VCD0_9BACT</name>
<sequence length="541" mass="57052">MRKHISTLVTGGTLLGLAACGDNLAVTNLNNPDVQRAYSTPAGIEGVIAGIGVQVFNAQRATESVNTQARILSGENIASVANFGMAARSALPRSIISNELGNDNQVGNIANFNTFTRQSRSASNGVAAVNRLVASGGTIGSTAQNARAKAFGFLMLGHALGNLALAYDSAAIVTPATPSEEVPGLSAAPAVGAASLAMLDSAIAQARLTVTGSNGFPLPTTWLNGQALSADGFIRYARSLKARYRAGVARTPAQRGSVAWAEVIADATNGITADFTINVGGGSGWTAAYDMTQMYVTGGWHAVPYFYYGMADVSGAYDAWLAVDVGSRRAFTVVTPDKRWPAGDTRTAQQAAGPTNTLPTGVYFRNRPTGDDVPLVGPGDSQYDHRRYGASNLNNSTGPYTEMSKTEIDMLAAEGYIRTGNIPAAVALINVTRVKNGLEAIPTNISATAPISTSASCVPRVPQGPNFTSTACGTVLEAMKYEKRMETAYTGYMIWFADNRGWGDLVTGTVVEWPVPYQEMQVRQQKYYNGTNRSVRGTYGF</sequence>
<dbReference type="PROSITE" id="PS51257">
    <property type="entry name" value="PROKAR_LIPOPROTEIN"/>
    <property type="match status" value="1"/>
</dbReference>
<dbReference type="EMBL" id="DPIY01000011">
    <property type="protein sequence ID" value="HCT58796.1"/>
    <property type="molecule type" value="Genomic_DNA"/>
</dbReference>
<proteinExistence type="predicted"/>
<accession>A0A3D4VCD0</accession>
<dbReference type="InterPro" id="IPR011990">
    <property type="entry name" value="TPR-like_helical_dom_sf"/>
</dbReference>
<reference evidence="1 2" key="1">
    <citation type="journal article" date="2018" name="Nat. Biotechnol.">
        <title>A standardized bacterial taxonomy based on genome phylogeny substantially revises the tree of life.</title>
        <authorList>
            <person name="Parks D.H."/>
            <person name="Chuvochina M."/>
            <person name="Waite D.W."/>
            <person name="Rinke C."/>
            <person name="Skarshewski A."/>
            <person name="Chaumeil P.A."/>
            <person name="Hugenholtz P."/>
        </authorList>
    </citation>
    <scope>NUCLEOTIDE SEQUENCE [LARGE SCALE GENOMIC DNA]</scope>
    <source>
        <strain evidence="1">UBA8844</strain>
    </source>
</reference>
<protein>
    <submittedName>
        <fullName evidence="1">RagB/SusD family nutrient uptake outer membrane protein</fullName>
    </submittedName>
</protein>
<dbReference type="AlphaFoldDB" id="A0A3D4VCD0"/>
<gene>
    <name evidence="1" type="ORF">DGD08_16465</name>
</gene>
<comment type="caution">
    <text evidence="1">The sequence shown here is derived from an EMBL/GenBank/DDBJ whole genome shotgun (WGS) entry which is preliminary data.</text>
</comment>
<evidence type="ECO:0000313" key="2">
    <source>
        <dbReference type="Proteomes" id="UP000264071"/>
    </source>
</evidence>
<evidence type="ECO:0000313" key="1">
    <source>
        <dbReference type="EMBL" id="HCT58796.1"/>
    </source>
</evidence>